<dbReference type="EMBL" id="CAJPDT010000043">
    <property type="protein sequence ID" value="CAF9926354.1"/>
    <property type="molecule type" value="Genomic_DNA"/>
</dbReference>
<evidence type="ECO:0000313" key="3">
    <source>
        <dbReference type="Proteomes" id="UP000664534"/>
    </source>
</evidence>
<evidence type="ECO:0000313" key="2">
    <source>
        <dbReference type="EMBL" id="CAF9926354.1"/>
    </source>
</evidence>
<keyword evidence="3" id="KW-1185">Reference proteome</keyword>
<dbReference type="AlphaFoldDB" id="A0A8H3FN17"/>
<sequence>MPATKPTLVLIHGSWHIPSHYSKLTSSLRSAGYEVHVPRLPSTNETRPPNADLTDDTTLIREYVRSLVDAGRTVIAILHSYGGQVGTNALHGLGLDNRTQCAEGLAGGVAHLIYICAFALPEGGSMVGKVQEFGHEHLLPLAFDFAADDSCVHRDPRALLIGPGVDDAEAETYVSSLVRWNGRSMYQAVEHCAWREVPVTYIYTSEDMTVPLDYQRSMVERMRAEGRAVHTVELATGHCPNLTMTQEVVDVVTHVAAAQI</sequence>
<gene>
    <name evidence="2" type="ORF">IMSHALPRED_006939</name>
</gene>
<dbReference type="Proteomes" id="UP000664534">
    <property type="component" value="Unassembled WGS sequence"/>
</dbReference>
<dbReference type="InterPro" id="IPR029058">
    <property type="entry name" value="AB_hydrolase_fold"/>
</dbReference>
<organism evidence="2 3">
    <name type="scientific">Imshaugia aleurites</name>
    <dbReference type="NCBI Taxonomy" id="172621"/>
    <lineage>
        <taxon>Eukaryota</taxon>
        <taxon>Fungi</taxon>
        <taxon>Dikarya</taxon>
        <taxon>Ascomycota</taxon>
        <taxon>Pezizomycotina</taxon>
        <taxon>Lecanoromycetes</taxon>
        <taxon>OSLEUM clade</taxon>
        <taxon>Lecanoromycetidae</taxon>
        <taxon>Lecanorales</taxon>
        <taxon>Lecanorineae</taxon>
        <taxon>Parmeliaceae</taxon>
        <taxon>Imshaugia</taxon>
    </lineage>
</organism>
<dbReference type="Gene3D" id="3.40.50.1820">
    <property type="entry name" value="alpha/beta hydrolase"/>
    <property type="match status" value="1"/>
</dbReference>
<name>A0A8H3FN17_9LECA</name>
<dbReference type="InterPro" id="IPR052897">
    <property type="entry name" value="Sec-Metab_Biosynth_Hydrolase"/>
</dbReference>
<dbReference type="SUPFAM" id="SSF53474">
    <property type="entry name" value="alpha/beta-Hydrolases"/>
    <property type="match status" value="1"/>
</dbReference>
<comment type="caution">
    <text evidence="2">The sequence shown here is derived from an EMBL/GenBank/DDBJ whole genome shotgun (WGS) entry which is preliminary data.</text>
</comment>
<dbReference type="InterPro" id="IPR000073">
    <property type="entry name" value="AB_hydrolase_1"/>
</dbReference>
<protein>
    <recommendedName>
        <fullName evidence="1">AB hydrolase-1 domain-containing protein</fullName>
    </recommendedName>
</protein>
<evidence type="ECO:0000259" key="1">
    <source>
        <dbReference type="Pfam" id="PF12697"/>
    </source>
</evidence>
<dbReference type="Pfam" id="PF12697">
    <property type="entry name" value="Abhydrolase_6"/>
    <property type="match status" value="1"/>
</dbReference>
<proteinExistence type="predicted"/>
<reference evidence="2" key="1">
    <citation type="submission" date="2021-03" db="EMBL/GenBank/DDBJ databases">
        <authorList>
            <person name="Tagirdzhanova G."/>
        </authorList>
    </citation>
    <scope>NUCLEOTIDE SEQUENCE</scope>
</reference>
<dbReference type="PANTHER" id="PTHR37017:SF10">
    <property type="entry name" value="AB HYDROLASE-1 DOMAIN-CONTAINING PROTEIN"/>
    <property type="match status" value="1"/>
</dbReference>
<dbReference type="OrthoDB" id="408373at2759"/>
<accession>A0A8H3FN17</accession>
<dbReference type="PANTHER" id="PTHR37017">
    <property type="entry name" value="AB HYDROLASE-1 DOMAIN-CONTAINING PROTEIN-RELATED"/>
    <property type="match status" value="1"/>
</dbReference>
<feature type="domain" description="AB hydrolase-1" evidence="1">
    <location>
        <begin position="8"/>
        <end position="251"/>
    </location>
</feature>